<dbReference type="Pfam" id="PF00083">
    <property type="entry name" value="Sugar_tr"/>
    <property type="match status" value="1"/>
</dbReference>
<feature type="transmembrane region" description="Helical" evidence="9">
    <location>
        <begin position="323"/>
        <end position="345"/>
    </location>
</feature>
<dbReference type="InterPro" id="IPR050360">
    <property type="entry name" value="MFS_Sugar_Transporters"/>
</dbReference>
<dbReference type="EMBL" id="JBFXLQ010000006">
    <property type="protein sequence ID" value="KAL2870368.1"/>
    <property type="molecule type" value="Genomic_DNA"/>
</dbReference>
<evidence type="ECO:0000259" key="10">
    <source>
        <dbReference type="PROSITE" id="PS50217"/>
    </source>
</evidence>
<feature type="transmembrane region" description="Helical" evidence="9">
    <location>
        <begin position="386"/>
        <end position="407"/>
    </location>
</feature>
<feature type="transmembrane region" description="Helical" evidence="9">
    <location>
        <begin position="113"/>
        <end position="131"/>
    </location>
</feature>
<dbReference type="InterPro" id="IPR003663">
    <property type="entry name" value="Sugar/inositol_transpt"/>
</dbReference>
<feature type="transmembrane region" description="Helical" evidence="9">
    <location>
        <begin position="202"/>
        <end position="225"/>
    </location>
</feature>
<dbReference type="InterPro" id="IPR005828">
    <property type="entry name" value="MFS_sugar_transport-like"/>
</dbReference>
<comment type="subcellular location">
    <subcellularLocation>
        <location evidence="1">Membrane</location>
        <topology evidence="1">Multi-pass membrane protein</topology>
    </subcellularLocation>
</comment>
<evidence type="ECO:0000256" key="6">
    <source>
        <dbReference type="ARBA" id="ARBA00023136"/>
    </source>
</evidence>
<dbReference type="GeneID" id="98147398"/>
<evidence type="ECO:0000313" key="12">
    <source>
        <dbReference type="EMBL" id="KAL2870368.1"/>
    </source>
</evidence>
<evidence type="ECO:0000256" key="5">
    <source>
        <dbReference type="ARBA" id="ARBA00022989"/>
    </source>
</evidence>
<keyword evidence="5 9" id="KW-1133">Transmembrane helix</keyword>
<comment type="caution">
    <text evidence="12">The sequence shown here is derived from an EMBL/GenBank/DDBJ whole genome shotgun (WGS) entry which is preliminary data.</text>
</comment>
<evidence type="ECO:0000256" key="9">
    <source>
        <dbReference type="SAM" id="Phobius"/>
    </source>
</evidence>
<reference evidence="12 13" key="1">
    <citation type="submission" date="2024-07" db="EMBL/GenBank/DDBJ databases">
        <title>Section-level genome sequencing and comparative genomics of Aspergillus sections Usti and Cavernicolus.</title>
        <authorList>
            <consortium name="Lawrence Berkeley National Laboratory"/>
            <person name="Nybo J.L."/>
            <person name="Vesth T.C."/>
            <person name="Theobald S."/>
            <person name="Frisvad J.C."/>
            <person name="Larsen T.O."/>
            <person name="Kjaerboelling I."/>
            <person name="Rothschild-Mancinelli K."/>
            <person name="Lyhne E.K."/>
            <person name="Kogle M.E."/>
            <person name="Barry K."/>
            <person name="Clum A."/>
            <person name="Na H."/>
            <person name="Ledsgaard L."/>
            <person name="Lin J."/>
            <person name="Lipzen A."/>
            <person name="Kuo A."/>
            <person name="Riley R."/>
            <person name="Mondo S."/>
            <person name="Labutti K."/>
            <person name="Haridas S."/>
            <person name="Pangalinan J."/>
            <person name="Salamov A.A."/>
            <person name="Simmons B.A."/>
            <person name="Magnuson J.K."/>
            <person name="Chen J."/>
            <person name="Drula E."/>
            <person name="Henrissat B."/>
            <person name="Wiebenga A."/>
            <person name="Lubbers R.J."/>
            <person name="Gomes A.C."/>
            <person name="Macurrencykelacurrency M.R."/>
            <person name="Stajich J."/>
            <person name="Grigoriev I.V."/>
            <person name="Mortensen U.H."/>
            <person name="De Vries R.P."/>
            <person name="Baker S.E."/>
            <person name="Andersen M.R."/>
        </authorList>
    </citation>
    <scope>NUCLEOTIDE SEQUENCE [LARGE SCALE GENOMIC DNA]</scope>
    <source>
        <strain evidence="12 13">CBS 449.75</strain>
    </source>
</reference>
<dbReference type="SMART" id="SM00338">
    <property type="entry name" value="BRLZ"/>
    <property type="match status" value="1"/>
</dbReference>
<keyword evidence="6 9" id="KW-0472">Membrane</keyword>
<evidence type="ECO:0000256" key="4">
    <source>
        <dbReference type="ARBA" id="ARBA00022692"/>
    </source>
</evidence>
<evidence type="ECO:0000256" key="8">
    <source>
        <dbReference type="SAM" id="MobiDB-lite"/>
    </source>
</evidence>
<dbReference type="PROSITE" id="PS50850">
    <property type="entry name" value="MFS"/>
    <property type="match status" value="1"/>
</dbReference>
<dbReference type="Gene3D" id="1.20.5.170">
    <property type="match status" value="1"/>
</dbReference>
<dbReference type="NCBIfam" id="TIGR00879">
    <property type="entry name" value="SP"/>
    <property type="match status" value="1"/>
</dbReference>
<feature type="transmembrane region" description="Helical" evidence="9">
    <location>
        <begin position="168"/>
        <end position="190"/>
    </location>
</feature>
<proteinExistence type="inferred from homology"/>
<dbReference type="InterPro" id="IPR036259">
    <property type="entry name" value="MFS_trans_sf"/>
</dbReference>
<evidence type="ECO:0000313" key="13">
    <source>
        <dbReference type="Proteomes" id="UP001610432"/>
    </source>
</evidence>
<keyword evidence="3" id="KW-0813">Transport</keyword>
<dbReference type="PANTHER" id="PTHR48022:SF83">
    <property type="entry name" value="MAJOR FACILITATOR SUPERFAMILY (MFS) PROFILE DOMAIN-CONTAINING PROTEIN"/>
    <property type="match status" value="1"/>
</dbReference>
<keyword evidence="13" id="KW-1185">Reference proteome</keyword>
<keyword evidence="4 9" id="KW-0812">Transmembrane</keyword>
<dbReference type="Gene3D" id="1.20.1250.20">
    <property type="entry name" value="MFS general substrate transporter like domains"/>
    <property type="match status" value="1"/>
</dbReference>
<feature type="region of interest" description="Disordered" evidence="8">
    <location>
        <begin position="683"/>
        <end position="724"/>
    </location>
</feature>
<dbReference type="InterPro" id="IPR046347">
    <property type="entry name" value="bZIP_sf"/>
</dbReference>
<feature type="compositionally biased region" description="Pro residues" evidence="8">
    <location>
        <begin position="707"/>
        <end position="716"/>
    </location>
</feature>
<feature type="transmembrane region" description="Helical" evidence="9">
    <location>
        <begin position="357"/>
        <end position="379"/>
    </location>
</feature>
<dbReference type="InterPro" id="IPR020846">
    <property type="entry name" value="MFS_dom"/>
</dbReference>
<evidence type="ECO:0000256" key="2">
    <source>
        <dbReference type="ARBA" id="ARBA00010992"/>
    </source>
</evidence>
<dbReference type="PROSITE" id="PS50217">
    <property type="entry name" value="BZIP"/>
    <property type="match status" value="1"/>
</dbReference>
<feature type="transmembrane region" description="Helical" evidence="9">
    <location>
        <begin position="488"/>
        <end position="504"/>
    </location>
</feature>
<dbReference type="Pfam" id="PF07716">
    <property type="entry name" value="bZIP_2"/>
    <property type="match status" value="1"/>
</dbReference>
<evidence type="ECO:0000259" key="11">
    <source>
        <dbReference type="PROSITE" id="PS50850"/>
    </source>
</evidence>
<dbReference type="PANTHER" id="PTHR48022">
    <property type="entry name" value="PLASTIDIC GLUCOSE TRANSPORTER 4"/>
    <property type="match status" value="1"/>
</dbReference>
<feature type="coiled-coil region" evidence="7">
    <location>
        <begin position="787"/>
        <end position="821"/>
    </location>
</feature>
<dbReference type="RefSeq" id="XP_070889347.1">
    <property type="nucleotide sequence ID" value="XM_071032326.1"/>
</dbReference>
<feature type="domain" description="Major facilitator superfamily (MFS) profile" evidence="11">
    <location>
        <begin position="66"/>
        <end position="510"/>
    </location>
</feature>
<feature type="domain" description="BZIP" evidence="10">
    <location>
        <begin position="769"/>
        <end position="832"/>
    </location>
</feature>
<evidence type="ECO:0000256" key="3">
    <source>
        <dbReference type="ARBA" id="ARBA00022448"/>
    </source>
</evidence>
<dbReference type="SUPFAM" id="SSF103473">
    <property type="entry name" value="MFS general substrate transporter"/>
    <property type="match status" value="1"/>
</dbReference>
<accession>A0ABR4M0M5</accession>
<dbReference type="SUPFAM" id="SSF57959">
    <property type="entry name" value="Leucine zipper domain"/>
    <property type="match status" value="1"/>
</dbReference>
<feature type="transmembrane region" description="Helical" evidence="9">
    <location>
        <begin position="64"/>
        <end position="93"/>
    </location>
</feature>
<feature type="transmembrane region" description="Helical" evidence="9">
    <location>
        <begin position="237"/>
        <end position="254"/>
    </location>
</feature>
<keyword evidence="7" id="KW-0175">Coiled coil</keyword>
<dbReference type="Proteomes" id="UP001610432">
    <property type="component" value="Unassembled WGS sequence"/>
</dbReference>
<organism evidence="12 13">
    <name type="scientific">Aspergillus lucknowensis</name>
    <dbReference type="NCBI Taxonomy" id="176173"/>
    <lineage>
        <taxon>Eukaryota</taxon>
        <taxon>Fungi</taxon>
        <taxon>Dikarya</taxon>
        <taxon>Ascomycota</taxon>
        <taxon>Pezizomycotina</taxon>
        <taxon>Eurotiomycetes</taxon>
        <taxon>Eurotiomycetidae</taxon>
        <taxon>Eurotiales</taxon>
        <taxon>Aspergillaceae</taxon>
        <taxon>Aspergillus</taxon>
        <taxon>Aspergillus subgen. Nidulantes</taxon>
    </lineage>
</organism>
<feature type="transmembrane region" description="Helical" evidence="9">
    <location>
        <begin position="143"/>
        <end position="162"/>
    </location>
</feature>
<gene>
    <name evidence="12" type="ORF">BJX67DRAFT_378346</name>
</gene>
<feature type="compositionally biased region" description="Low complexity" evidence="8">
    <location>
        <begin position="697"/>
        <end position="706"/>
    </location>
</feature>
<feature type="transmembrane region" description="Helical" evidence="9">
    <location>
        <begin position="413"/>
        <end position="437"/>
    </location>
</feature>
<evidence type="ECO:0000256" key="7">
    <source>
        <dbReference type="SAM" id="Coils"/>
    </source>
</evidence>
<feature type="transmembrane region" description="Helical" evidence="9">
    <location>
        <begin position="458"/>
        <end position="476"/>
    </location>
</feature>
<feature type="region of interest" description="Disordered" evidence="8">
    <location>
        <begin position="743"/>
        <end position="773"/>
    </location>
</feature>
<feature type="compositionally biased region" description="Low complexity" evidence="8">
    <location>
        <begin position="743"/>
        <end position="761"/>
    </location>
</feature>
<evidence type="ECO:0008006" key="14">
    <source>
        <dbReference type="Google" id="ProtNLM"/>
    </source>
</evidence>
<sequence>MATPNEKSPSNQDDLHIEQGPGHAADIQRISVDDKALVADAQQGAHNEHNVGVIQGLRTYKWAAFWSIAIAMSVIMEGYDVTLLSSFFGYPSFRRKYGTYIDEESGYQISVDWQNAFNILAAVANIVGALLNGWLTSKYGHRIVLMGSLSVLSACIFITFFAPNIQAMLAGMTLCNVPWGVFATTGPAYVAEVTPLAIRGYLTAYINLCWTIGQFISAGVLAGLVNNPTEWSYRVPFAVQWVWPIPLFILAYFAPESPWFLMREGRLEEAKKSLQRLSNPDHHVDYDAHLAMMIHTDKLEKEERTGVTYWDAFRGTNRRRTEIACMAFLSQITNGGALCYQGTFFYQQTGISDDASYYINLGGKGIAFLGTIISWLYIYRFGRRTIWLTGFTILTVILWTIGFLSLPRQNLPLAWGQSILCVVWLGTYSMTVGPIVYTIIAEVGSTRLRTQTVVLGRSLYQVGNIICGGTLHYRFISPTAWDVKGKVAFFWSSLATLTLIWGYFRLSETKGRTFGEMDFMFQKGISARQSTKFVINEDEIPDQDCWSENEQSNSIHHHHQHLTYLHHPAPHYLDISPLSVFSDADLLFNTSASSSSSSSTPALFPDLSTFSSAAFPPVDTTPHGPQLFYDHLLINPSMFPGDPALSTTSFEQTLAATSAAGYPGLSADDIDWAALGCLPSGPSHSPEGGLREHPVNSLASQSSADSPDPPFEPPQPTAAAAAAATTLTAPSHLTSIPITSAAASTMPSATSHPTPAPVSTSRDPSPKESPARISKRQLNTLAARRYRQRRLDRITQLEEELVAVKRERDELKMRVSKLEGETDALRGMLKEKGR</sequence>
<comment type="similarity">
    <text evidence="2">Belongs to the major facilitator superfamily. Sugar transporter (TC 2.A.1.1) family.</text>
</comment>
<protein>
    <recommendedName>
        <fullName evidence="14">Major facilitator superfamily (MFS) profile domain-containing protein</fullName>
    </recommendedName>
</protein>
<evidence type="ECO:0000256" key="1">
    <source>
        <dbReference type="ARBA" id="ARBA00004141"/>
    </source>
</evidence>
<dbReference type="InterPro" id="IPR004827">
    <property type="entry name" value="bZIP"/>
</dbReference>
<name>A0ABR4M0M5_9EURO</name>